<gene>
    <name evidence="1" type="ORF">LA66_10170</name>
</gene>
<reference evidence="1 2" key="1">
    <citation type="submission" date="2014-09" db="EMBL/GenBank/DDBJ databases">
        <title>Isolation and characterization of Aurantimonas altamirensis ON-56566 from clinical sample following a dog bite.</title>
        <authorList>
            <person name="Eshaghi A."/>
            <person name="Li A."/>
            <person name="Shahinas D."/>
            <person name="Bahn P."/>
            <person name="Kus J.V."/>
            <person name="Patel S.N."/>
        </authorList>
    </citation>
    <scope>NUCLEOTIDE SEQUENCE [LARGE SCALE GENOMIC DNA]</scope>
    <source>
        <strain evidence="1 2">ON-56566</strain>
    </source>
</reference>
<dbReference type="STRING" id="370622.LA66_10170"/>
<evidence type="ECO:0000313" key="2">
    <source>
        <dbReference type="Proteomes" id="UP000030826"/>
    </source>
</evidence>
<dbReference type="Proteomes" id="UP000030826">
    <property type="component" value="Unassembled WGS sequence"/>
</dbReference>
<organism evidence="1 2">
    <name type="scientific">Aureimonas altamirensis</name>
    <dbReference type="NCBI Taxonomy" id="370622"/>
    <lineage>
        <taxon>Bacteria</taxon>
        <taxon>Pseudomonadati</taxon>
        <taxon>Pseudomonadota</taxon>
        <taxon>Alphaproteobacteria</taxon>
        <taxon>Hyphomicrobiales</taxon>
        <taxon>Aurantimonadaceae</taxon>
        <taxon>Aureimonas</taxon>
    </lineage>
</organism>
<dbReference type="InterPro" id="IPR029056">
    <property type="entry name" value="Ribokinase-like"/>
</dbReference>
<dbReference type="EMBL" id="JRFJ01000002">
    <property type="protein sequence ID" value="KHJ54910.1"/>
    <property type="molecule type" value="Genomic_DNA"/>
</dbReference>
<comment type="caution">
    <text evidence="1">The sequence shown here is derived from an EMBL/GenBank/DDBJ whole genome shotgun (WGS) entry which is preliminary data.</text>
</comment>
<evidence type="ECO:0000313" key="1">
    <source>
        <dbReference type="EMBL" id="KHJ54910.1"/>
    </source>
</evidence>
<sequence length="242" mass="25287">MLIFFGTAGDVEGLGTGMSGSAVSEQIRAAAGAGNRVRLVVLDESRARPTVDGLPASIELLSAHPAEDGDLGLECGAIVVLNVEIPFAHLMKVARAARDAGAHVVFNLSCMPAIFAMPELHAVLGRTDILILRQVELQKAVGLLGQEMLGDCQTTTEMVGALAYWASFAVVATDGREGALYAEGESPAQRFLSPRGEDMNERSVSNNFVGALTAALSVRKSMPEAIEAALSKATAPQAETPL</sequence>
<protein>
    <recommendedName>
        <fullName evidence="3">Carbohydrate kinase PfkB domain-containing protein</fullName>
    </recommendedName>
</protein>
<dbReference type="RefSeq" id="WP_039192087.1">
    <property type="nucleotide sequence ID" value="NZ_JRFJ01000002.1"/>
</dbReference>
<proteinExistence type="predicted"/>
<dbReference type="AlphaFoldDB" id="A0A0B1Q7V3"/>
<dbReference type="SUPFAM" id="SSF53613">
    <property type="entry name" value="Ribokinase-like"/>
    <property type="match status" value="1"/>
</dbReference>
<evidence type="ECO:0008006" key="3">
    <source>
        <dbReference type="Google" id="ProtNLM"/>
    </source>
</evidence>
<name>A0A0B1Q7V3_9HYPH</name>
<dbReference type="Gene3D" id="3.40.1190.20">
    <property type="match status" value="1"/>
</dbReference>
<accession>A0A0B1Q7V3</accession>
<dbReference type="OrthoDB" id="7907041at2"/>
<dbReference type="GO" id="GO:0003824">
    <property type="term" value="F:catalytic activity"/>
    <property type="evidence" value="ECO:0007669"/>
    <property type="project" value="UniProtKB-ARBA"/>
</dbReference>